<dbReference type="Proteomes" id="UP000596660">
    <property type="component" value="Unplaced"/>
</dbReference>
<feature type="domain" description="hAT-like transposase RNase-H fold" evidence="2">
    <location>
        <begin position="31"/>
        <end position="111"/>
    </location>
</feature>
<organism evidence="3 4">
    <name type="scientific">Chenopodium quinoa</name>
    <name type="common">Quinoa</name>
    <dbReference type="NCBI Taxonomy" id="63459"/>
    <lineage>
        <taxon>Eukaryota</taxon>
        <taxon>Viridiplantae</taxon>
        <taxon>Streptophyta</taxon>
        <taxon>Embryophyta</taxon>
        <taxon>Tracheophyta</taxon>
        <taxon>Spermatophyta</taxon>
        <taxon>Magnoliopsida</taxon>
        <taxon>eudicotyledons</taxon>
        <taxon>Gunneridae</taxon>
        <taxon>Pentapetalae</taxon>
        <taxon>Caryophyllales</taxon>
        <taxon>Chenopodiaceae</taxon>
        <taxon>Chenopodioideae</taxon>
        <taxon>Atripliceae</taxon>
        <taxon>Chenopodium</taxon>
    </lineage>
</organism>
<proteinExistence type="predicted"/>
<dbReference type="PANTHER" id="PTHR23272:SF193">
    <property type="entry name" value="OS07G0624100 PROTEIN"/>
    <property type="match status" value="1"/>
</dbReference>
<evidence type="ECO:0000259" key="2">
    <source>
        <dbReference type="Pfam" id="PF14372"/>
    </source>
</evidence>
<reference evidence="3" key="1">
    <citation type="journal article" date="2017" name="Nature">
        <title>The genome of Chenopodium quinoa.</title>
        <authorList>
            <person name="Jarvis D.E."/>
            <person name="Ho Y.S."/>
            <person name="Lightfoot D.J."/>
            <person name="Schmoeckel S.M."/>
            <person name="Li B."/>
            <person name="Borm T.J.A."/>
            <person name="Ohyanagi H."/>
            <person name="Mineta K."/>
            <person name="Michell C.T."/>
            <person name="Saber N."/>
            <person name="Kharbatia N.M."/>
            <person name="Rupper R.R."/>
            <person name="Sharp A.R."/>
            <person name="Dally N."/>
            <person name="Boughton B.A."/>
            <person name="Woo Y.H."/>
            <person name="Gao G."/>
            <person name="Schijlen E.G.W.M."/>
            <person name="Guo X."/>
            <person name="Momin A.A."/>
            <person name="Negrao S."/>
            <person name="Al-Babili S."/>
            <person name="Gehring C."/>
            <person name="Roessner U."/>
            <person name="Jung C."/>
            <person name="Murphy K."/>
            <person name="Arold S.T."/>
            <person name="Gojobori T."/>
            <person name="van der Linden C.G."/>
            <person name="van Loo E.N."/>
            <person name="Jellen E.N."/>
            <person name="Maughan P.J."/>
            <person name="Tester M."/>
        </authorList>
    </citation>
    <scope>NUCLEOTIDE SEQUENCE [LARGE SCALE GENOMIC DNA]</scope>
    <source>
        <strain evidence="3">cv. PI 614886</strain>
    </source>
</reference>
<dbReference type="InterPro" id="IPR025525">
    <property type="entry name" value="hAT-like_transposase_RNase-H"/>
</dbReference>
<reference evidence="3" key="2">
    <citation type="submission" date="2021-03" db="UniProtKB">
        <authorList>
            <consortium name="EnsemblPlants"/>
        </authorList>
    </citation>
    <scope>IDENTIFICATION</scope>
</reference>
<name>A0A803LYL7_CHEQI</name>
<dbReference type="GO" id="GO:0003677">
    <property type="term" value="F:DNA binding"/>
    <property type="evidence" value="ECO:0007669"/>
    <property type="project" value="InterPro"/>
</dbReference>
<feature type="compositionally biased region" description="Acidic residues" evidence="1">
    <location>
        <begin position="1"/>
        <end position="12"/>
    </location>
</feature>
<dbReference type="PANTHER" id="PTHR23272">
    <property type="entry name" value="BED FINGER-RELATED"/>
    <property type="match status" value="1"/>
</dbReference>
<accession>A0A803LYL7</accession>
<evidence type="ECO:0000313" key="3">
    <source>
        <dbReference type="EnsemblPlants" id="AUR62020568-RA:cds"/>
    </source>
</evidence>
<evidence type="ECO:0000313" key="4">
    <source>
        <dbReference type="Proteomes" id="UP000596660"/>
    </source>
</evidence>
<dbReference type="Pfam" id="PF14372">
    <property type="entry name" value="hAT-like_RNase-H"/>
    <property type="match status" value="1"/>
</dbReference>
<protein>
    <recommendedName>
        <fullName evidence="2">hAT-like transposase RNase-H fold domain-containing protein</fullName>
    </recommendedName>
</protein>
<feature type="region of interest" description="Disordered" evidence="1">
    <location>
        <begin position="1"/>
        <end position="30"/>
    </location>
</feature>
<dbReference type="AlphaFoldDB" id="A0A803LYL7"/>
<dbReference type="EnsemblPlants" id="AUR62020568-RA">
    <property type="protein sequence ID" value="AUR62020568-RA:cds"/>
    <property type="gene ID" value="AUR62020568"/>
</dbReference>
<dbReference type="Gramene" id="AUR62020568-RA">
    <property type="protein sequence ID" value="AUR62020568-RA:cds"/>
    <property type="gene ID" value="AUR62020568"/>
</dbReference>
<keyword evidence="4" id="KW-1185">Reference proteome</keyword>
<evidence type="ECO:0000256" key="1">
    <source>
        <dbReference type="SAM" id="MobiDB-lite"/>
    </source>
</evidence>
<sequence length="158" mass="18722">MSTFDDDSDDLMETNSSQEVEAQDSDEAELSGSHYVTGNTFKEEIYDIGYTIYDYASDPNDDVKNMATQMNLKFDKYWENVRNINILMFIALILDPRNKMKYTEHIVQLITYRRNVLTRMTMLEQRRQWCLDMGHGFELRLLKSLRSLCYEREGEIVE</sequence>